<sequence>MKTLKELRAVILVLGVYLIFGCYLWAGNYANMRLERTYEIKYRYMMMVTMVIFWLAAAAAVALLGGIMKKRFLWVEIVLIDIPAVLMLLAQVLYFTVPNLPMLVGVFSDKLMVLGAVLAGCEAVRYVRYFRNGRSPYKRIV</sequence>
<dbReference type="Proteomes" id="UP000261111">
    <property type="component" value="Unassembled WGS sequence"/>
</dbReference>
<proteinExistence type="predicted"/>
<comment type="caution">
    <text evidence="2">The sequence shown here is derived from an EMBL/GenBank/DDBJ whole genome shotgun (WGS) entry which is preliminary data.</text>
</comment>
<dbReference type="GeneID" id="93332530"/>
<protein>
    <submittedName>
        <fullName evidence="2">Uncharacterized protein</fullName>
    </submittedName>
</protein>
<keyword evidence="1" id="KW-0472">Membrane</keyword>
<dbReference type="EMBL" id="QVIA01000011">
    <property type="protein sequence ID" value="RGC31868.1"/>
    <property type="molecule type" value="Genomic_DNA"/>
</dbReference>
<gene>
    <name evidence="2" type="ORF">DWX41_11620</name>
</gene>
<organism evidence="2 3">
    <name type="scientific">Hungatella hathewayi</name>
    <dbReference type="NCBI Taxonomy" id="154046"/>
    <lineage>
        <taxon>Bacteria</taxon>
        <taxon>Bacillati</taxon>
        <taxon>Bacillota</taxon>
        <taxon>Clostridia</taxon>
        <taxon>Lachnospirales</taxon>
        <taxon>Lachnospiraceae</taxon>
        <taxon>Hungatella</taxon>
    </lineage>
</organism>
<evidence type="ECO:0000313" key="2">
    <source>
        <dbReference type="EMBL" id="RGC31868.1"/>
    </source>
</evidence>
<dbReference type="RefSeq" id="WP_025654579.1">
    <property type="nucleotide sequence ID" value="NZ_QVIA01000011.1"/>
</dbReference>
<reference evidence="2 3" key="1">
    <citation type="submission" date="2018-08" db="EMBL/GenBank/DDBJ databases">
        <title>A genome reference for cultivated species of the human gut microbiota.</title>
        <authorList>
            <person name="Zou Y."/>
            <person name="Xue W."/>
            <person name="Luo G."/>
        </authorList>
    </citation>
    <scope>NUCLEOTIDE SEQUENCE [LARGE SCALE GENOMIC DNA]</scope>
    <source>
        <strain evidence="2 3">AF19-21</strain>
    </source>
</reference>
<evidence type="ECO:0000313" key="3">
    <source>
        <dbReference type="Proteomes" id="UP000261111"/>
    </source>
</evidence>
<dbReference type="AlphaFoldDB" id="A0A3E2WVW1"/>
<evidence type="ECO:0000256" key="1">
    <source>
        <dbReference type="SAM" id="Phobius"/>
    </source>
</evidence>
<dbReference type="PROSITE" id="PS51257">
    <property type="entry name" value="PROKAR_LIPOPROTEIN"/>
    <property type="match status" value="1"/>
</dbReference>
<keyword evidence="1" id="KW-0812">Transmembrane</keyword>
<feature type="transmembrane region" description="Helical" evidence="1">
    <location>
        <begin position="46"/>
        <end position="65"/>
    </location>
</feature>
<keyword evidence="1" id="KW-1133">Transmembrane helix</keyword>
<accession>A0A3E2WVW1</accession>
<feature type="transmembrane region" description="Helical" evidence="1">
    <location>
        <begin position="100"/>
        <end position="121"/>
    </location>
</feature>
<name>A0A3E2WVW1_9FIRM</name>
<feature type="transmembrane region" description="Helical" evidence="1">
    <location>
        <begin position="7"/>
        <end position="26"/>
    </location>
</feature>
<feature type="transmembrane region" description="Helical" evidence="1">
    <location>
        <begin position="72"/>
        <end position="94"/>
    </location>
</feature>